<keyword evidence="3" id="KW-0464">Manganese</keyword>
<evidence type="ECO:0000313" key="7">
    <source>
        <dbReference type="Proteomes" id="UP001590951"/>
    </source>
</evidence>
<evidence type="ECO:0000256" key="5">
    <source>
        <dbReference type="ARBA" id="ARBA00023295"/>
    </source>
</evidence>
<keyword evidence="7" id="KW-1185">Reference proteome</keyword>
<keyword evidence="1" id="KW-0479">Metal-binding</keyword>
<keyword evidence="2" id="KW-0378">Hydrolase</keyword>
<evidence type="ECO:0000256" key="1">
    <source>
        <dbReference type="ARBA" id="ARBA00022723"/>
    </source>
</evidence>
<dbReference type="InterPro" id="IPR022830">
    <property type="entry name" value="Indigdn_synthA-like"/>
</dbReference>
<comment type="caution">
    <text evidence="6">The sequence shown here is derived from an EMBL/GenBank/DDBJ whole genome shotgun (WGS) entry which is preliminary data.</text>
</comment>
<keyword evidence="4" id="KW-0456">Lyase</keyword>
<evidence type="ECO:0008006" key="8">
    <source>
        <dbReference type="Google" id="ProtNLM"/>
    </source>
</evidence>
<dbReference type="Proteomes" id="UP001590951">
    <property type="component" value="Unassembled WGS sequence"/>
</dbReference>
<name>A0ABR4BQ75_9LECA</name>
<dbReference type="PANTHER" id="PTHR42909">
    <property type="entry name" value="ZGC:136858"/>
    <property type="match status" value="1"/>
</dbReference>
<sequence>MAERVLSKLSIKYSRFLWSTLGNLSKRASVRQLHSKLSDNNPYIKVSKEVKEALLYRQPVVALETTIYTHGFPYPDNTALASRLESIVRTNGGIPATIGVLNGVARVGFSAEELIELTASAGRPETRKVSRRDLPYILGLGYAGRRLNGGTTIAGTMVLARLAGIKVFATGGLGGVHRGGENSMDVSADLTELGRTNMAVIAGGCKSFLDIRRTLEYLETQGVTVGTFSDGREGRVDFPAFWTRDSGNLSPLTIKDEEEAANIIRAQQGAQISSGLFFASPIPAEYSIAKEKIDAIIAQAVRDAEESGSTGSDNTPFILNRIRETTDGASVVANRALVESNVARGTKVAVHLAKINDDHFKNNG</sequence>
<dbReference type="Gene3D" id="3.40.1790.10">
    <property type="entry name" value="Indigoidine synthase domain"/>
    <property type="match status" value="1"/>
</dbReference>
<dbReference type="PANTHER" id="PTHR42909:SF1">
    <property type="entry name" value="CARBOHYDRATE KINASE PFKB DOMAIN-CONTAINING PROTEIN"/>
    <property type="match status" value="1"/>
</dbReference>
<proteinExistence type="inferred from homology"/>
<accession>A0ABR4BQ75</accession>
<organism evidence="6 7">
    <name type="scientific">Lepraria finkii</name>
    <dbReference type="NCBI Taxonomy" id="1340010"/>
    <lineage>
        <taxon>Eukaryota</taxon>
        <taxon>Fungi</taxon>
        <taxon>Dikarya</taxon>
        <taxon>Ascomycota</taxon>
        <taxon>Pezizomycotina</taxon>
        <taxon>Lecanoromycetes</taxon>
        <taxon>OSLEUM clade</taxon>
        <taxon>Lecanoromycetidae</taxon>
        <taxon>Lecanorales</taxon>
        <taxon>Lecanorineae</taxon>
        <taxon>Stereocaulaceae</taxon>
        <taxon>Lepraria</taxon>
    </lineage>
</organism>
<dbReference type="HAMAP" id="MF_01876">
    <property type="entry name" value="PsiMP_glycosidase"/>
    <property type="match status" value="1"/>
</dbReference>
<evidence type="ECO:0000256" key="2">
    <source>
        <dbReference type="ARBA" id="ARBA00022801"/>
    </source>
</evidence>
<evidence type="ECO:0000256" key="3">
    <source>
        <dbReference type="ARBA" id="ARBA00023211"/>
    </source>
</evidence>
<dbReference type="SUPFAM" id="SSF110581">
    <property type="entry name" value="Indigoidine synthase A-like"/>
    <property type="match status" value="1"/>
</dbReference>
<evidence type="ECO:0000256" key="4">
    <source>
        <dbReference type="ARBA" id="ARBA00023239"/>
    </source>
</evidence>
<protein>
    <recommendedName>
        <fullName evidence="8">Pseudouridine-5'-phosphate glycosidase</fullName>
    </recommendedName>
</protein>
<reference evidence="6 7" key="1">
    <citation type="submission" date="2024-09" db="EMBL/GenBank/DDBJ databases">
        <title>Rethinking Asexuality: The Enigmatic Case of Functional Sexual Genes in Lepraria (Stereocaulaceae).</title>
        <authorList>
            <person name="Doellman M."/>
            <person name="Sun Y."/>
            <person name="Barcenas-Pena A."/>
            <person name="Lumbsch H.T."/>
            <person name="Grewe F."/>
        </authorList>
    </citation>
    <scope>NUCLEOTIDE SEQUENCE [LARGE SCALE GENOMIC DNA]</scope>
    <source>
        <strain evidence="6 7">Grewe 0041</strain>
    </source>
</reference>
<dbReference type="Pfam" id="PF04227">
    <property type="entry name" value="Indigoidine_A"/>
    <property type="match status" value="1"/>
</dbReference>
<dbReference type="InterPro" id="IPR007342">
    <property type="entry name" value="PsuG"/>
</dbReference>
<gene>
    <name evidence="6" type="ORF">ABVK25_000276</name>
</gene>
<dbReference type="EMBL" id="JBHFEH010000001">
    <property type="protein sequence ID" value="KAL2058984.1"/>
    <property type="molecule type" value="Genomic_DNA"/>
</dbReference>
<evidence type="ECO:0000313" key="6">
    <source>
        <dbReference type="EMBL" id="KAL2058984.1"/>
    </source>
</evidence>
<keyword evidence="5" id="KW-0326">Glycosidase</keyword>